<proteinExistence type="inferred from homology"/>
<feature type="binding site" description="via carbamate group" evidence="4">
    <location>
        <position position="144"/>
    </location>
    <ligand>
        <name>Zn(2+)</name>
        <dbReference type="ChEBI" id="CHEBI:29105"/>
        <label>1</label>
    </ligand>
</feature>
<evidence type="ECO:0000256" key="2">
    <source>
        <dbReference type="ARBA" id="ARBA00022801"/>
    </source>
</evidence>
<feature type="binding site" evidence="4">
    <location>
        <position position="177"/>
    </location>
    <ligand>
        <name>Zn(2+)</name>
        <dbReference type="ChEBI" id="CHEBI:29105"/>
        <label>2</label>
    </ligand>
</feature>
<feature type="binding site" evidence="4">
    <location>
        <position position="266"/>
    </location>
    <ligand>
        <name>Zn(2+)</name>
        <dbReference type="ChEBI" id="CHEBI:29105"/>
        <label>1</label>
    </ligand>
</feature>
<feature type="binding site" description="via carbamate group" evidence="4">
    <location>
        <position position="144"/>
    </location>
    <ligand>
        <name>Zn(2+)</name>
        <dbReference type="ChEBI" id="CHEBI:29105"/>
        <label>2</label>
    </ligand>
</feature>
<reference evidence="6" key="2">
    <citation type="submission" date="2021-04" db="EMBL/GenBank/DDBJ databases">
        <authorList>
            <person name="Gilroy R."/>
        </authorList>
    </citation>
    <scope>NUCLEOTIDE SEQUENCE</scope>
    <source>
        <strain evidence="6">CHK192-9172</strain>
    </source>
</reference>
<organism evidence="6 7">
    <name type="scientific">Candidatus Eubacterium avistercoris</name>
    <dbReference type="NCBI Taxonomy" id="2838567"/>
    <lineage>
        <taxon>Bacteria</taxon>
        <taxon>Bacillati</taxon>
        <taxon>Bacillota</taxon>
        <taxon>Clostridia</taxon>
        <taxon>Eubacteriales</taxon>
        <taxon>Eubacteriaceae</taxon>
        <taxon>Eubacterium</taxon>
    </lineage>
</organism>
<dbReference type="PANTHER" id="PTHR10819:SF3">
    <property type="entry name" value="PHOSPHOTRIESTERASE-RELATED PROTEIN"/>
    <property type="match status" value="1"/>
</dbReference>
<reference evidence="6" key="1">
    <citation type="journal article" date="2021" name="PeerJ">
        <title>Extensive microbial diversity within the chicken gut microbiome revealed by metagenomics and culture.</title>
        <authorList>
            <person name="Gilroy R."/>
            <person name="Ravi A."/>
            <person name="Getino M."/>
            <person name="Pursley I."/>
            <person name="Horton D.L."/>
            <person name="Alikhan N.F."/>
            <person name="Baker D."/>
            <person name="Gharbi K."/>
            <person name="Hall N."/>
            <person name="Watson M."/>
            <person name="Adriaenssens E.M."/>
            <person name="Foster-Nyarko E."/>
            <person name="Jarju S."/>
            <person name="Secka A."/>
            <person name="Antonio M."/>
            <person name="Oren A."/>
            <person name="Chaudhuri R.R."/>
            <person name="La Ragione R."/>
            <person name="Hildebrand F."/>
            <person name="Pallen M.J."/>
        </authorList>
    </citation>
    <scope>NUCLEOTIDE SEQUENCE</scope>
    <source>
        <strain evidence="6">CHK192-9172</strain>
    </source>
</reference>
<name>A0A9D2D2A7_9FIRM</name>
<feature type="binding site" evidence="4">
    <location>
        <position position="22"/>
    </location>
    <ligand>
        <name>Zn(2+)</name>
        <dbReference type="ChEBI" id="CHEBI:29105"/>
        <label>1</label>
    </ligand>
</feature>
<evidence type="ECO:0000256" key="5">
    <source>
        <dbReference type="PROSITE-ProRule" id="PRU00679"/>
    </source>
</evidence>
<evidence type="ECO:0000313" key="7">
    <source>
        <dbReference type="Proteomes" id="UP000824024"/>
    </source>
</evidence>
<evidence type="ECO:0000256" key="1">
    <source>
        <dbReference type="ARBA" id="ARBA00022723"/>
    </source>
</evidence>
<dbReference type="PIRSF" id="PIRSF016839">
    <property type="entry name" value="PhP"/>
    <property type="match status" value="1"/>
</dbReference>
<sequence length="325" mass="35906">MNPINSVTGPLSAGQLGRTLMHEHFLFGYCGYQGDVTLGGFREEEYTQACLKAVEDARAYGIQTIVDATTNECGRNVRFLKKIADMTGMNIICSTGFYFEAESSYAYWNFRKGFADIQEEIYEMMMTEITKGIDGTDIKAGVIKLASSYNEITPMEEIFFKAAARVQKETGVVIITHTQQGTMGPQQADLLISNGANPKKIAIGHMCGNTSVYYQTEVLKRGVYVNFDRFGLEGDLFHTPTDNERMDVIKALIDKGYGSRILLGHDSVNVNLGRPIIMNDFMKEALKDANIRTIGAKVLPGLAARGLSDPQINSLLEDNPMALFA</sequence>
<feature type="modified residue" description="N6-carboxylysine" evidence="3 5">
    <location>
        <position position="144"/>
    </location>
</feature>
<gene>
    <name evidence="6" type="ORF">IAA08_04925</name>
</gene>
<comment type="cofactor">
    <cofactor evidence="4">
        <name>a divalent metal cation</name>
        <dbReference type="ChEBI" id="CHEBI:60240"/>
    </cofactor>
    <text evidence="4">Binds 2 divalent metal cations per subunit.</text>
</comment>
<comment type="similarity">
    <text evidence="5">Belongs to the metallo-dependent hydrolases superfamily. Phosphotriesterase family.</text>
</comment>
<dbReference type="InterPro" id="IPR001559">
    <property type="entry name" value="Phosphotriesterase"/>
</dbReference>
<dbReference type="Proteomes" id="UP000824024">
    <property type="component" value="Unassembled WGS sequence"/>
</dbReference>
<dbReference type="InterPro" id="IPR032466">
    <property type="entry name" value="Metal_Hydrolase"/>
</dbReference>
<feature type="binding site" evidence="4">
    <location>
        <position position="24"/>
    </location>
    <ligand>
        <name>Zn(2+)</name>
        <dbReference type="ChEBI" id="CHEBI:29105"/>
        <label>1</label>
    </ligand>
</feature>
<keyword evidence="1 4" id="KW-0479">Metal-binding</keyword>
<keyword evidence="2" id="KW-0378">Hydrolase</keyword>
<accession>A0A9D2D2A7</accession>
<dbReference type="GO" id="GO:0008270">
    <property type="term" value="F:zinc ion binding"/>
    <property type="evidence" value="ECO:0007669"/>
    <property type="project" value="InterPro"/>
</dbReference>
<dbReference type="AlphaFoldDB" id="A0A9D2D2A7"/>
<dbReference type="Gene3D" id="3.20.20.140">
    <property type="entry name" value="Metal-dependent hydrolases"/>
    <property type="match status" value="1"/>
</dbReference>
<feature type="binding site" evidence="4">
    <location>
        <position position="205"/>
    </location>
    <ligand>
        <name>Zn(2+)</name>
        <dbReference type="ChEBI" id="CHEBI:29105"/>
        <label>2</label>
    </ligand>
</feature>
<dbReference type="PANTHER" id="PTHR10819">
    <property type="entry name" value="PHOSPHOTRIESTERASE-RELATED"/>
    <property type="match status" value="1"/>
</dbReference>
<comment type="caution">
    <text evidence="6">The sequence shown here is derived from an EMBL/GenBank/DDBJ whole genome shotgun (WGS) entry which is preliminary data.</text>
</comment>
<dbReference type="EMBL" id="DXCH01000139">
    <property type="protein sequence ID" value="HIZ07263.1"/>
    <property type="molecule type" value="Genomic_DNA"/>
</dbReference>
<evidence type="ECO:0000256" key="4">
    <source>
        <dbReference type="PIRSR" id="PIRSR601559-51"/>
    </source>
</evidence>
<dbReference type="PROSITE" id="PS51347">
    <property type="entry name" value="PHOSPHOTRIESTERASE_2"/>
    <property type="match status" value="1"/>
</dbReference>
<evidence type="ECO:0000256" key="3">
    <source>
        <dbReference type="PIRSR" id="PIRSR601559-50"/>
    </source>
</evidence>
<dbReference type="Pfam" id="PF02126">
    <property type="entry name" value="PTE"/>
    <property type="match status" value="1"/>
</dbReference>
<dbReference type="GO" id="GO:0016787">
    <property type="term" value="F:hydrolase activity"/>
    <property type="evidence" value="ECO:0007669"/>
    <property type="project" value="UniProtKB-KW"/>
</dbReference>
<protein>
    <submittedName>
        <fullName evidence="6">Phosphotriesterase-related protein</fullName>
    </submittedName>
</protein>
<evidence type="ECO:0000313" key="6">
    <source>
        <dbReference type="EMBL" id="HIZ07263.1"/>
    </source>
</evidence>
<dbReference type="SUPFAM" id="SSF51556">
    <property type="entry name" value="Metallo-dependent hydrolases"/>
    <property type="match status" value="1"/>
</dbReference>